<accession>A0A1E1LDE1</accession>
<dbReference type="InterPro" id="IPR023271">
    <property type="entry name" value="Aquaporin-like"/>
</dbReference>
<evidence type="ECO:0000256" key="2">
    <source>
        <dbReference type="ARBA" id="ARBA00006175"/>
    </source>
</evidence>
<keyword evidence="8" id="KW-1185">Reference proteome</keyword>
<dbReference type="InterPro" id="IPR034294">
    <property type="entry name" value="Aquaporin_transptr"/>
</dbReference>
<dbReference type="GO" id="GO:0005886">
    <property type="term" value="C:plasma membrane"/>
    <property type="evidence" value="ECO:0007669"/>
    <property type="project" value="TreeGrafter"/>
</dbReference>
<dbReference type="AlphaFoldDB" id="A0A1E1LDE1"/>
<comment type="subcellular location">
    <subcellularLocation>
        <location evidence="1">Membrane</location>
        <topology evidence="1">Multi-pass membrane protein</topology>
    </subcellularLocation>
</comment>
<reference evidence="8" key="1">
    <citation type="submission" date="2016-03" db="EMBL/GenBank/DDBJ databases">
        <authorList>
            <person name="Guldener U."/>
        </authorList>
    </citation>
    <scope>NUCLEOTIDE SEQUENCE [LARGE SCALE GENOMIC DNA]</scope>
    <source>
        <strain evidence="8">04CH-RAC-A.6.1</strain>
    </source>
</reference>
<protein>
    <submittedName>
        <fullName evidence="7">Uncharacterized protein</fullName>
    </submittedName>
</protein>
<comment type="similarity">
    <text evidence="2">Belongs to the MIP/aquaporin (TC 1.A.8) family.</text>
</comment>
<organism evidence="7 8">
    <name type="scientific">Rhynchosporium agropyri</name>
    <dbReference type="NCBI Taxonomy" id="914238"/>
    <lineage>
        <taxon>Eukaryota</taxon>
        <taxon>Fungi</taxon>
        <taxon>Dikarya</taxon>
        <taxon>Ascomycota</taxon>
        <taxon>Pezizomycotina</taxon>
        <taxon>Leotiomycetes</taxon>
        <taxon>Helotiales</taxon>
        <taxon>Ploettnerulaceae</taxon>
        <taxon>Rhynchosporium</taxon>
    </lineage>
</organism>
<evidence type="ECO:0000256" key="5">
    <source>
        <dbReference type="ARBA" id="ARBA00023136"/>
    </source>
</evidence>
<name>A0A1E1LDE1_9HELO</name>
<dbReference type="Proteomes" id="UP000178912">
    <property type="component" value="Unassembled WGS sequence"/>
</dbReference>
<dbReference type="GO" id="GO:0015250">
    <property type="term" value="F:water channel activity"/>
    <property type="evidence" value="ECO:0007669"/>
    <property type="project" value="TreeGrafter"/>
</dbReference>
<feature type="transmembrane region" description="Helical" evidence="6">
    <location>
        <begin position="54"/>
        <end position="73"/>
    </location>
</feature>
<sequence>MSLQLLANFLGLSSLLFWRLLEPKVPVHLLAGASSNENKGDSVSTAPSVTSPALLVYAAVATGFSLVITAWTFFRISGGLFNPVISFGMALIGVITWARCALLIARQTIATVAASYIVYGVFNGGLNTATTLGNGTSPA</sequence>
<feature type="transmembrane region" description="Helical" evidence="6">
    <location>
        <begin position="80"/>
        <end position="98"/>
    </location>
</feature>
<dbReference type="Gene3D" id="1.20.1080.10">
    <property type="entry name" value="Glycerol uptake facilitator protein"/>
    <property type="match status" value="1"/>
</dbReference>
<dbReference type="PANTHER" id="PTHR19139">
    <property type="entry name" value="AQUAPORIN TRANSPORTER"/>
    <property type="match status" value="1"/>
</dbReference>
<evidence type="ECO:0000313" key="8">
    <source>
        <dbReference type="Proteomes" id="UP000178912"/>
    </source>
</evidence>
<dbReference type="InterPro" id="IPR000425">
    <property type="entry name" value="MIP"/>
</dbReference>
<keyword evidence="4 6" id="KW-1133">Transmembrane helix</keyword>
<dbReference type="EMBL" id="FJUX01000105">
    <property type="protein sequence ID" value="CZT08565.1"/>
    <property type="molecule type" value="Genomic_DNA"/>
</dbReference>
<dbReference type="PANTHER" id="PTHR19139:SF199">
    <property type="entry name" value="MIP17260P"/>
    <property type="match status" value="1"/>
</dbReference>
<evidence type="ECO:0000256" key="4">
    <source>
        <dbReference type="ARBA" id="ARBA00022989"/>
    </source>
</evidence>
<evidence type="ECO:0000256" key="3">
    <source>
        <dbReference type="ARBA" id="ARBA00022692"/>
    </source>
</evidence>
<dbReference type="Pfam" id="PF00230">
    <property type="entry name" value="MIP"/>
    <property type="match status" value="1"/>
</dbReference>
<feature type="transmembrane region" description="Helical" evidence="6">
    <location>
        <begin position="104"/>
        <end position="122"/>
    </location>
</feature>
<keyword evidence="3 6" id="KW-0812">Transmembrane</keyword>
<proteinExistence type="inferred from homology"/>
<evidence type="ECO:0000256" key="6">
    <source>
        <dbReference type="SAM" id="Phobius"/>
    </source>
</evidence>
<evidence type="ECO:0000256" key="1">
    <source>
        <dbReference type="ARBA" id="ARBA00004141"/>
    </source>
</evidence>
<evidence type="ECO:0000313" key="7">
    <source>
        <dbReference type="EMBL" id="CZT08565.1"/>
    </source>
</evidence>
<dbReference type="OrthoDB" id="3222at2759"/>
<dbReference type="SUPFAM" id="SSF81338">
    <property type="entry name" value="Aquaporin-like"/>
    <property type="match status" value="1"/>
</dbReference>
<gene>
    <name evidence="7" type="ORF">RAG0_13584</name>
</gene>
<keyword evidence="5 6" id="KW-0472">Membrane</keyword>